<dbReference type="Gene3D" id="3.40.50.300">
    <property type="entry name" value="P-loop containing nucleotide triphosphate hydrolases"/>
    <property type="match status" value="2"/>
</dbReference>
<reference evidence="6 7" key="1">
    <citation type="submission" date="2023-07" db="EMBL/GenBank/DDBJ databases">
        <title>Genomic Encyclopedia of Type Strains, Phase IV (KMG-IV): sequencing the most valuable type-strain genomes for metagenomic binning, comparative biology and taxonomic classification.</title>
        <authorList>
            <person name="Goeker M."/>
        </authorList>
    </citation>
    <scope>NUCLEOTIDE SEQUENCE [LARGE SCALE GENOMIC DNA]</scope>
    <source>
        <strain evidence="6 7">DSM 29005</strain>
    </source>
</reference>
<comment type="similarity">
    <text evidence="1">Belongs to the SMC family. SbcC subfamily.</text>
</comment>
<dbReference type="RefSeq" id="WP_307344251.1">
    <property type="nucleotide sequence ID" value="NZ_JAUSUD010000019.1"/>
</dbReference>
<evidence type="ECO:0000256" key="4">
    <source>
        <dbReference type="SAM" id="Coils"/>
    </source>
</evidence>
<sequence length="1130" mass="129469">MKPIQLTVSGLHSFREKQTIQFDTLCDGGIFGIFGPTGSGKSSILDAMTLALYGKVERAANNTHGILNHAEDSLSVSFTFELESASSKKSYTVERVFKRADEMKVKTSICRLIEVNEESIVLADKAVEVNDKINGLLGLTIDDFTRAVVLPQGKFAEFLSLKGAERRQMLQRLFHLEQYGDQLLKKLRTRLASTKIKRNELEAEKSGLGDASSAAVTQAEEQLKAANILLMKRQAELENITKKFEEKQKIWELQLEKDKLKKEKSLLEIKKDDIAQLQQQIKKAEEAEVLKPYAEALQTIKQERQAAEIQLQIAEKNYAAIKEKYEKENAAYEEIRLVKSEQEPKLVAQKEKLLYLQQVDEERQSEQKKLVLLQKNYSTIEDQMAKGKQELSKAESLVEKAVVKQQQLKEEIISNTVSLKEREMVRAAIDAKNQIVQNKQKLDETTEILTKKLHTVEIEKENLNKVSNELLDCKKLLREKFGIINNLYFLTSEREKEHSVLVNKIKNRLDFQLKQEEIAASHKLALKLVNQLHDGEPCPVCGSCTHPNPAHDNEALEVSSNQSDIIKQQLEQVQALGQEGSSIKIKLEGLSQQLVSEFTFLQSIVKVDERTVEKLIEEDLPNEQGYQLLHNEYKVIMQDYLQLKRSVEAIIKQLRNLQQEEVRKTDLIAATDKDCQEWQEKQKQLNDVYQLSVKDYQEQFSMIPLDLVEKRQQDLTMKDKAIEHLNERIEKSVLFIEEQQEKVKQCEQKNQQFHEQKIELQAAINTSKQLILEKDEKLKEAHTTKPFHQQIELVTSRLHELISKEKELYKMWQETTRELHEHQSYLAANEKAFEHVKQRLEEAGRKWVEASEGTSFITTEETLYSIIPHAEKMSIKKEIENYQDRMKQLKTSLQQIDEKLASNQVTVEEWQQLQQLKNEVKELVDEAHSVKGAANQTLTELLKKHERFMEIEKQQVKLDDLLQKLEKLQSVFKGNSFVEYVAEEQLIQVSKSASERLSLLTRGRYAIEVDSQGGFIMRDDANGGVRRPVSSLSGGETFLTSLALALSLSTQIQLRGEYPLQFFFLDEGFGTLDADLLDTVVTSLEKLQAQNLSVGVISHVAELRARLPKKLIVTPAEPSGKGTTVSIETI</sequence>
<organism evidence="6 7">
    <name type="scientific">Metabacillus malikii</name>
    <dbReference type="NCBI Taxonomy" id="1504265"/>
    <lineage>
        <taxon>Bacteria</taxon>
        <taxon>Bacillati</taxon>
        <taxon>Bacillota</taxon>
        <taxon>Bacilli</taxon>
        <taxon>Bacillales</taxon>
        <taxon>Bacillaceae</taxon>
        <taxon>Metabacillus</taxon>
    </lineage>
</organism>
<keyword evidence="6" id="KW-0269">Exonuclease</keyword>
<evidence type="ECO:0000313" key="6">
    <source>
        <dbReference type="EMBL" id="MDQ0232244.1"/>
    </source>
</evidence>
<dbReference type="InterPro" id="IPR027417">
    <property type="entry name" value="P-loop_NTPase"/>
</dbReference>
<keyword evidence="7" id="KW-1185">Reference proteome</keyword>
<evidence type="ECO:0000256" key="3">
    <source>
        <dbReference type="ARBA" id="ARBA00013368"/>
    </source>
</evidence>
<feature type="coiled-coil region" evidence="4">
    <location>
        <begin position="184"/>
        <end position="331"/>
    </location>
</feature>
<feature type="coiled-coil region" evidence="4">
    <location>
        <begin position="736"/>
        <end position="763"/>
    </location>
</feature>
<dbReference type="SUPFAM" id="SSF52540">
    <property type="entry name" value="P-loop containing nucleoside triphosphate hydrolases"/>
    <property type="match status" value="1"/>
</dbReference>
<feature type="coiled-coil region" evidence="4">
    <location>
        <begin position="872"/>
        <end position="971"/>
    </location>
</feature>
<evidence type="ECO:0000313" key="7">
    <source>
        <dbReference type="Proteomes" id="UP001234495"/>
    </source>
</evidence>
<dbReference type="Proteomes" id="UP001234495">
    <property type="component" value="Unassembled WGS sequence"/>
</dbReference>
<feature type="coiled-coil region" evidence="4">
    <location>
        <begin position="356"/>
        <end position="411"/>
    </location>
</feature>
<proteinExistence type="inferred from homology"/>
<feature type="domain" description="Rad50/SbcC-type AAA" evidence="5">
    <location>
        <begin position="5"/>
        <end position="215"/>
    </location>
</feature>
<keyword evidence="6" id="KW-0540">Nuclease</keyword>
<dbReference type="GO" id="GO:0004527">
    <property type="term" value="F:exonuclease activity"/>
    <property type="evidence" value="ECO:0007669"/>
    <property type="project" value="UniProtKB-KW"/>
</dbReference>
<dbReference type="PANTHER" id="PTHR32114:SF2">
    <property type="entry name" value="ABC TRANSPORTER ABCH.3"/>
    <property type="match status" value="1"/>
</dbReference>
<dbReference type="EMBL" id="JAUSUD010000019">
    <property type="protein sequence ID" value="MDQ0232244.1"/>
    <property type="molecule type" value="Genomic_DNA"/>
</dbReference>
<protein>
    <recommendedName>
        <fullName evidence="3">Nuclease SbcCD subunit C</fullName>
    </recommendedName>
</protein>
<evidence type="ECO:0000259" key="5">
    <source>
        <dbReference type="Pfam" id="PF13476"/>
    </source>
</evidence>
<keyword evidence="6" id="KW-0378">Hydrolase</keyword>
<dbReference type="Pfam" id="PF13558">
    <property type="entry name" value="SbcC_Walker_B"/>
    <property type="match status" value="1"/>
</dbReference>
<dbReference type="Pfam" id="PF13476">
    <property type="entry name" value="AAA_23"/>
    <property type="match status" value="1"/>
</dbReference>
<dbReference type="InterPro" id="IPR038729">
    <property type="entry name" value="Rad50/SbcC_AAA"/>
</dbReference>
<accession>A0ABT9ZIZ5</accession>
<name>A0ABT9ZIZ5_9BACI</name>
<comment type="caution">
    <text evidence="6">The sequence shown here is derived from an EMBL/GenBank/DDBJ whole genome shotgun (WGS) entry which is preliminary data.</text>
</comment>
<evidence type="ECO:0000256" key="2">
    <source>
        <dbReference type="ARBA" id="ARBA00011322"/>
    </source>
</evidence>
<dbReference type="PANTHER" id="PTHR32114">
    <property type="entry name" value="ABC TRANSPORTER ABCH.3"/>
    <property type="match status" value="1"/>
</dbReference>
<keyword evidence="4" id="KW-0175">Coiled coil</keyword>
<evidence type="ECO:0000256" key="1">
    <source>
        <dbReference type="ARBA" id="ARBA00006930"/>
    </source>
</evidence>
<comment type="subunit">
    <text evidence="2">Heterodimer of SbcC and SbcD.</text>
</comment>
<gene>
    <name evidence="6" type="ORF">J2S19_003531</name>
</gene>